<dbReference type="Gene3D" id="3.40.190.10">
    <property type="entry name" value="Periplasmic binding protein-like II"/>
    <property type="match status" value="1"/>
</dbReference>
<dbReference type="InterPro" id="IPR005064">
    <property type="entry name" value="BUG"/>
</dbReference>
<reference evidence="4" key="1">
    <citation type="journal article" date="2019" name="Int. J. Syst. Evol. Microbiol.">
        <title>The Global Catalogue of Microorganisms (GCM) 10K type strain sequencing project: providing services to taxonomists for standard genome sequencing and annotation.</title>
        <authorList>
            <consortium name="The Broad Institute Genomics Platform"/>
            <consortium name="The Broad Institute Genome Sequencing Center for Infectious Disease"/>
            <person name="Wu L."/>
            <person name="Ma J."/>
        </authorList>
    </citation>
    <scope>NUCLEOTIDE SEQUENCE [LARGE SCALE GENOMIC DNA]</scope>
    <source>
        <strain evidence="4">CCUG 39402</strain>
    </source>
</reference>
<feature type="chain" id="PRO_5046753677" evidence="2">
    <location>
        <begin position="29"/>
        <end position="327"/>
    </location>
</feature>
<feature type="signal peptide" evidence="2">
    <location>
        <begin position="1"/>
        <end position="28"/>
    </location>
</feature>
<dbReference type="PIRSF" id="PIRSF017082">
    <property type="entry name" value="YflP"/>
    <property type="match status" value="1"/>
</dbReference>
<dbReference type="InterPro" id="IPR006311">
    <property type="entry name" value="TAT_signal"/>
</dbReference>
<dbReference type="RefSeq" id="WP_371438752.1">
    <property type="nucleotide sequence ID" value="NZ_JBHSRS010000084.1"/>
</dbReference>
<keyword evidence="4" id="KW-1185">Reference proteome</keyword>
<dbReference type="Gene3D" id="3.40.190.150">
    <property type="entry name" value="Bordetella uptake gene, domain 1"/>
    <property type="match status" value="1"/>
</dbReference>
<sequence length="327" mass="33948">MNAKWTRRTFLAGSAALGSMTLPGTAFSQTAGAPINILVGFPPGGNVDAVARNLAASMQTALNRSVVVDNRPGAGGQIAMQVLARAPGDGRMLMLSNEHAVSIIPMTVKTPGYDVGKDLSPVATVATLPIALAVHPSVKATNLQELVAWARGRGGVLNVGVPAPASQPDFAVNLIGKKFGLKANSVPYRGGAPLVADLLGGHVLAGLTGVSELIPNHKSGAMRIIAISGQQRLAQFPEVPTFTEGGLPGFEERTFMGLFAPAGTPADILARYREAVRVATNSAAFRKALDGLGLEAAYGDEKDLAARVKHTTDTWGPVIRESGFVMQ</sequence>
<gene>
    <name evidence="3" type="ORF">ACFQND_24995</name>
</gene>
<dbReference type="PANTHER" id="PTHR42928">
    <property type="entry name" value="TRICARBOXYLATE-BINDING PROTEIN"/>
    <property type="match status" value="1"/>
</dbReference>
<dbReference type="PANTHER" id="PTHR42928:SF5">
    <property type="entry name" value="BLR1237 PROTEIN"/>
    <property type="match status" value="1"/>
</dbReference>
<protein>
    <submittedName>
        <fullName evidence="3">Tripartite tricarboxylate transporter substrate-binding protein</fullName>
    </submittedName>
</protein>
<evidence type="ECO:0000256" key="1">
    <source>
        <dbReference type="ARBA" id="ARBA00006987"/>
    </source>
</evidence>
<dbReference type="SUPFAM" id="SSF53850">
    <property type="entry name" value="Periplasmic binding protein-like II"/>
    <property type="match status" value="1"/>
</dbReference>
<dbReference type="EMBL" id="JBHSRS010000084">
    <property type="protein sequence ID" value="MFC6284495.1"/>
    <property type="molecule type" value="Genomic_DNA"/>
</dbReference>
<comment type="similarity">
    <text evidence="1">Belongs to the UPF0065 (bug) family.</text>
</comment>
<evidence type="ECO:0000313" key="3">
    <source>
        <dbReference type="EMBL" id="MFC6284495.1"/>
    </source>
</evidence>
<comment type="caution">
    <text evidence="3">The sequence shown here is derived from an EMBL/GenBank/DDBJ whole genome shotgun (WGS) entry which is preliminary data.</text>
</comment>
<evidence type="ECO:0000256" key="2">
    <source>
        <dbReference type="SAM" id="SignalP"/>
    </source>
</evidence>
<keyword evidence="2" id="KW-0732">Signal</keyword>
<dbReference type="InterPro" id="IPR042100">
    <property type="entry name" value="Bug_dom1"/>
</dbReference>
<dbReference type="Pfam" id="PF03401">
    <property type="entry name" value="TctC"/>
    <property type="match status" value="1"/>
</dbReference>
<evidence type="ECO:0000313" key="4">
    <source>
        <dbReference type="Proteomes" id="UP001596270"/>
    </source>
</evidence>
<accession>A0ABW1U5Q5</accession>
<dbReference type="Proteomes" id="UP001596270">
    <property type="component" value="Unassembled WGS sequence"/>
</dbReference>
<proteinExistence type="inferred from homology"/>
<dbReference type="PROSITE" id="PS51318">
    <property type="entry name" value="TAT"/>
    <property type="match status" value="1"/>
</dbReference>
<name>A0ABW1U5Q5_9BURK</name>
<organism evidence="3 4">
    <name type="scientific">Polaromonas aquatica</name>
    <dbReference type="NCBI Taxonomy" id="332657"/>
    <lineage>
        <taxon>Bacteria</taxon>
        <taxon>Pseudomonadati</taxon>
        <taxon>Pseudomonadota</taxon>
        <taxon>Betaproteobacteria</taxon>
        <taxon>Burkholderiales</taxon>
        <taxon>Comamonadaceae</taxon>
        <taxon>Polaromonas</taxon>
    </lineage>
</organism>